<keyword evidence="13" id="KW-1185">Reference proteome</keyword>
<protein>
    <recommendedName>
        <fullName evidence="11">LamG-like jellyroll fold domain-containing protein</fullName>
    </recommendedName>
</protein>
<keyword evidence="5 10" id="KW-0472">Membrane</keyword>
<dbReference type="GO" id="GO:0004930">
    <property type="term" value="F:G protein-coupled receptor activity"/>
    <property type="evidence" value="ECO:0007669"/>
    <property type="project" value="InterPro"/>
</dbReference>
<feature type="transmembrane region" description="Helical" evidence="10">
    <location>
        <begin position="1563"/>
        <end position="1583"/>
    </location>
</feature>
<evidence type="ECO:0000256" key="7">
    <source>
        <dbReference type="ARBA" id="ARBA00023170"/>
    </source>
</evidence>
<keyword evidence="3" id="KW-0732">Signal</keyword>
<dbReference type="GO" id="GO:0016020">
    <property type="term" value="C:membrane"/>
    <property type="evidence" value="ECO:0007669"/>
    <property type="project" value="UniProtKB-SubCell"/>
</dbReference>
<comment type="subcellular location">
    <subcellularLocation>
        <location evidence="1">Membrane</location>
        <topology evidence="1">Multi-pass membrane protein</topology>
    </subcellularLocation>
</comment>
<dbReference type="InterPro" id="IPR001828">
    <property type="entry name" value="ANF_lig-bd_rcpt"/>
</dbReference>
<dbReference type="Proteomes" id="UP001515480">
    <property type="component" value="Unassembled WGS sequence"/>
</dbReference>
<dbReference type="SUPFAM" id="SSF53822">
    <property type="entry name" value="Periplasmic binding protein-like I"/>
    <property type="match status" value="1"/>
</dbReference>
<evidence type="ECO:0000256" key="6">
    <source>
        <dbReference type="ARBA" id="ARBA00023157"/>
    </source>
</evidence>
<dbReference type="SUPFAM" id="SSF52200">
    <property type="entry name" value="Toll/Interleukin receptor TIR domain"/>
    <property type="match status" value="1"/>
</dbReference>
<feature type="transmembrane region" description="Helical" evidence="10">
    <location>
        <begin position="1486"/>
        <end position="1510"/>
    </location>
</feature>
<evidence type="ECO:0000256" key="4">
    <source>
        <dbReference type="ARBA" id="ARBA00022989"/>
    </source>
</evidence>
<dbReference type="InterPro" id="IPR035897">
    <property type="entry name" value="Toll_tir_struct_dom_sf"/>
</dbReference>
<evidence type="ECO:0000256" key="9">
    <source>
        <dbReference type="SAM" id="MobiDB-lite"/>
    </source>
</evidence>
<keyword evidence="7" id="KW-0675">Receptor</keyword>
<dbReference type="InterPro" id="IPR050726">
    <property type="entry name" value="mGluR"/>
</dbReference>
<dbReference type="PRINTS" id="PR00248">
    <property type="entry name" value="GPCRMGR"/>
</dbReference>
<dbReference type="SMART" id="SM00560">
    <property type="entry name" value="LamGL"/>
    <property type="match status" value="1"/>
</dbReference>
<feature type="transmembrane region" description="Helical" evidence="10">
    <location>
        <begin position="1445"/>
        <end position="1465"/>
    </location>
</feature>
<dbReference type="Gene3D" id="2.60.120.200">
    <property type="match status" value="1"/>
</dbReference>
<feature type="compositionally biased region" description="Basic residues" evidence="9">
    <location>
        <begin position="2308"/>
        <end position="2323"/>
    </location>
</feature>
<dbReference type="Gene3D" id="3.40.50.2300">
    <property type="match status" value="2"/>
</dbReference>
<dbReference type="InterPro" id="IPR028082">
    <property type="entry name" value="Peripla_BP_I"/>
</dbReference>
<feature type="transmembrane region" description="Helical" evidence="10">
    <location>
        <begin position="1826"/>
        <end position="1851"/>
    </location>
</feature>
<evidence type="ECO:0000256" key="2">
    <source>
        <dbReference type="ARBA" id="ARBA00022692"/>
    </source>
</evidence>
<accession>A0AB34IHC0</accession>
<gene>
    <name evidence="12" type="ORF">AB1Y20_013457</name>
</gene>
<keyword evidence="2 10" id="KW-0812">Transmembrane</keyword>
<feature type="compositionally biased region" description="Polar residues" evidence="9">
    <location>
        <begin position="2326"/>
        <end position="2338"/>
    </location>
</feature>
<feature type="region of interest" description="Disordered" evidence="9">
    <location>
        <begin position="2305"/>
        <end position="2338"/>
    </location>
</feature>
<evidence type="ECO:0000313" key="12">
    <source>
        <dbReference type="EMBL" id="KAL1498936.1"/>
    </source>
</evidence>
<feature type="transmembrane region" description="Helical" evidence="10">
    <location>
        <begin position="1614"/>
        <end position="1634"/>
    </location>
</feature>
<feature type="transmembrane region" description="Helical" evidence="10">
    <location>
        <begin position="1780"/>
        <end position="1800"/>
    </location>
</feature>
<sequence>MLAAASIGSTGSGFALTFDGRGTDIATVQLPPSLFHAASGLTMSVWCRVFGLYGPLRSFMLTMTTPASSNWFQPFIWRDYGSALGQTAFDTTISGLYGGIDAFEQWTHLAVAYDVNGTIRTYVNGTRVASRSGVAPGYNLSAGASRGVYLALGVYATGARAHRPEDSFRGSVDELQLWTRALDDVEVAADHATLGASPLLPPPALRYSFDEGAGDSANNSGGAAGLALRLGKSPDGGRFFEASGTPTTFAYTSPAWAASSLPVAACPRAVWAFDFRPGEPLRLALAGCADGARVASLPAHGALLLDGVPAPLGALLTASSNLTFLAAAAADTAFSLASAAAANATPSSLASAANATVHLRADAPPLVAPLPATCSWPLGTLTWAPQRLRLLEDRAHLLFLLGRSPRGAARTRALVTRLPSRGVLYQLDACCDAAAGRGAAIGAGDAVIDRSGAVVYVAPQDGEGVALCNFSYAVADGRGGTSAAYTLLADVQAEDDAPRVESVARRRTAPRTAVFVPLRAADAEGDLPTLTLATPPAYGRVHLPGGDGGVGAPLAAFSGDAVATMETARQPAADVAGVSSFWPPDERWHPLQAIGEQDSFAYGDSRKAWSPRLRTGDSLGESVSGESPNITLHNVTRQLSFSYNPSLLYEQHGYTEFIELKFATAVFPSAVEIGENRGMCSVVRIQGRHSADEGAPFVDLWRATHTITYDGLLDTAAKRAECEATYREAERYRVFLASICQQPQLVDVLRIELDTRSVDDWNEIDYVQLIGRSALPDGVLPANTSGVWYVPDAGFTGNDSLAIAAYDCPFDLNRRGEPSSFPITVEGDFPPPSPPPSILIPTVRVGVLLPAFGTAAAGYLPVSWTPLLGVYQALREINNKSDGVADELLPNTQLLFSYRDSKCDDTAGLTGALHLTREAFGGEGVSAIIGAGCSGASVSTAQVAGFSRVPVLSPSSTSHTLSDGEAYPYFLRVVPSDAHAAEVLAATLTQLWGYASVALVHSTDAYGSSGAVLFADAAAARGLSVASTLRFARGADDFSQQISALHQSAARVVVLYCYADDGGALLRAAYAAGVGGEGYLWLGADGIASPSLWAEPSLAADGALREAVLRGLFALAPDGKPPTAAYAAYAARRRACEGQPDDDGGAAWGEPNASVAAAACAAAAAAGGVAYDAFGYDALLALAHALHLLVEGRRRSAIDGDELRGALRADVSFGGATGAVAFGGGGGGERRHGVAYELLNFARGGFARVGRWEGCGDGCWAWGAAAGVGFTFSTADNAPPVQRGSCRFGEAPTEGGACACARGFARDADAQCVPCAPFTSSGGGEARCDVCAEGRYLLDGEAASPDHCAACPRGAECPFNTTRRTLRILRGYWRHSRSTAAVYECDAAAAPREVNGTAYLSACLGGVSSECISGQSGPRCAVCLRENEYFEQGFCHVCPDSSVPVAVGSCVLAAAALLAAALYILRQRQAALWPRTRRLVRRGFYWARRAAYSIGSVAKVKLLLAFAQVLSTLDSTYAIGMPASWFEWTGFLRFWGSINWVNWVIPARCLAHSPLDMLLWRALAPLVVALALPALGAFGAAALPKPAAVAAPSDAAPRGAGRALRQGLLDGLPLSLVITFAFTPSVSAAIFTVWHCESFFYDDEVQYSYLEQDVSIRCDGSDEYNQILGTAWALIAVWPIGMVALYAALLLPCHALIAHDKMDAPLVRATSFLHRDYKADYFWWEIGSLVQRTVLTGWLSLVHEDMRALRVISALLVSITFLIALLSIKPYKRSSDYMTAVCCQILLVCIFIGGVLVRIYEDIRKDPAGSEELAYRAIGLRSSDEIVSIMIAVSVTMLVVFTGAMLSEAYLQLRQHRINQRWSVCTLDPPYVNWRPEGIYACFLSHYKMEAASDARYMHDMLRKMLQAPVFLDSSSLSDLRDLITEGVHKSDTLVLLVTRGVFSRPWCLLELLETARRGIPVVMVHMEHHALTTEEARHFIDHFEEEMLQINPGGLEFLHRRIGHDLSELKAAVRRALDVDMVHPIYFGSHAGDNAMVATMKDVVERMALATGRTLSWKLKGGEPVMTKVVEPFSPNLTSGRASSRILRTITSSFSRLTSPDVVNRGSTVFICCARADAVSHARVLRSALEVRLGCSCAIGGGLDTDKWIPQSLLVVLLLTKRLLSDPIALFEAWTALQLRLPLATVAITGGGYDYDHASRVYADLHSVLHRSLSVDAEDLEERLPEEHSLSAMGDILHSTLTAIIALPWTPAGSKNQLTALVEDIVARIPKKKLQVSRGGWLGLPDFISWRRILVGNRVEVGFKGPPRTRKQSQTRSIKNHSTRTDFQNSDASQVSD</sequence>
<dbReference type="InterPro" id="IPR000337">
    <property type="entry name" value="GPCR_3"/>
</dbReference>
<dbReference type="InterPro" id="IPR013320">
    <property type="entry name" value="ConA-like_dom_sf"/>
</dbReference>
<proteinExistence type="predicted"/>
<evidence type="ECO:0000256" key="8">
    <source>
        <dbReference type="ARBA" id="ARBA00023180"/>
    </source>
</evidence>
<evidence type="ECO:0000256" key="3">
    <source>
        <dbReference type="ARBA" id="ARBA00022729"/>
    </source>
</evidence>
<dbReference type="EMBL" id="JBGBPQ010000026">
    <property type="protein sequence ID" value="KAL1498936.1"/>
    <property type="molecule type" value="Genomic_DNA"/>
</dbReference>
<dbReference type="Gene3D" id="3.40.50.10140">
    <property type="entry name" value="Toll/interleukin-1 receptor homology (TIR) domain"/>
    <property type="match status" value="1"/>
</dbReference>
<evidence type="ECO:0000259" key="11">
    <source>
        <dbReference type="SMART" id="SM00560"/>
    </source>
</evidence>
<dbReference type="InterPro" id="IPR006558">
    <property type="entry name" value="LamG-like"/>
</dbReference>
<feature type="domain" description="LamG-like jellyroll fold" evidence="11">
    <location>
        <begin position="39"/>
        <end position="185"/>
    </location>
</feature>
<reference evidence="12 13" key="1">
    <citation type="journal article" date="2024" name="Science">
        <title>Giant polyketide synthase enzymes in the biosynthesis of giant marine polyether toxins.</title>
        <authorList>
            <person name="Fallon T.R."/>
            <person name="Shende V.V."/>
            <person name="Wierzbicki I.H."/>
            <person name="Pendleton A.L."/>
            <person name="Watervoot N.F."/>
            <person name="Auber R.P."/>
            <person name="Gonzalez D.J."/>
            <person name="Wisecaver J.H."/>
            <person name="Moore B.S."/>
        </authorList>
    </citation>
    <scope>NUCLEOTIDE SEQUENCE [LARGE SCALE GENOMIC DNA]</scope>
    <source>
        <strain evidence="12 13">12B1</strain>
    </source>
</reference>
<dbReference type="SUPFAM" id="SSF49899">
    <property type="entry name" value="Concanavalin A-like lectins/glucanases"/>
    <property type="match status" value="1"/>
</dbReference>
<keyword evidence="4 10" id="KW-1133">Transmembrane helix</keyword>
<feature type="transmembrane region" description="Helical" evidence="10">
    <location>
        <begin position="1671"/>
        <end position="1697"/>
    </location>
</feature>
<keyword evidence="8" id="KW-0325">Glycoprotein</keyword>
<evidence type="ECO:0000256" key="1">
    <source>
        <dbReference type="ARBA" id="ARBA00004141"/>
    </source>
</evidence>
<evidence type="ECO:0000313" key="13">
    <source>
        <dbReference type="Proteomes" id="UP001515480"/>
    </source>
</evidence>
<dbReference type="Pfam" id="PF01094">
    <property type="entry name" value="ANF_receptor"/>
    <property type="match status" value="1"/>
</dbReference>
<evidence type="ECO:0000256" key="10">
    <source>
        <dbReference type="SAM" id="Phobius"/>
    </source>
</evidence>
<feature type="transmembrane region" description="Helical" evidence="10">
    <location>
        <begin position="1748"/>
        <end position="1768"/>
    </location>
</feature>
<name>A0AB34IHC0_PRYPA</name>
<dbReference type="Pfam" id="PF13385">
    <property type="entry name" value="Laminin_G_3"/>
    <property type="match status" value="1"/>
</dbReference>
<keyword evidence="6" id="KW-1015">Disulfide bond</keyword>
<organism evidence="12 13">
    <name type="scientific">Prymnesium parvum</name>
    <name type="common">Toxic golden alga</name>
    <dbReference type="NCBI Taxonomy" id="97485"/>
    <lineage>
        <taxon>Eukaryota</taxon>
        <taxon>Haptista</taxon>
        <taxon>Haptophyta</taxon>
        <taxon>Prymnesiophyceae</taxon>
        <taxon>Prymnesiales</taxon>
        <taxon>Prymnesiaceae</taxon>
        <taxon>Prymnesium</taxon>
    </lineage>
</organism>
<dbReference type="PANTHER" id="PTHR24060">
    <property type="entry name" value="METABOTROPIC GLUTAMATE RECEPTOR"/>
    <property type="match status" value="1"/>
</dbReference>
<evidence type="ECO:0000256" key="5">
    <source>
        <dbReference type="ARBA" id="ARBA00023136"/>
    </source>
</evidence>
<comment type="caution">
    <text evidence="12">The sequence shown here is derived from an EMBL/GenBank/DDBJ whole genome shotgun (WGS) entry which is preliminary data.</text>
</comment>